<reference evidence="5 6" key="1">
    <citation type="submission" date="2016-10" db="EMBL/GenBank/DDBJ databases">
        <title>Chromobacterium muskegensis sp. nov., an insecticidal bacterium isolated from Sphagnum bogs.</title>
        <authorList>
            <person name="Sparks M.E."/>
            <person name="Blackburn M.B."/>
            <person name="Gundersen-Rindal D.E."/>
            <person name="Mitchell A."/>
            <person name="Farrar R."/>
            <person name="Kuhar D."/>
        </authorList>
    </citation>
    <scope>NUCLEOTIDE SEQUENCE [LARGE SCALE GENOMIC DNA]</scope>
    <source>
        <strain evidence="5 6">21-1</strain>
    </source>
</reference>
<organism evidence="5 6">
    <name type="scientific">Chromobacterium vaccinii</name>
    <dbReference type="NCBI Taxonomy" id="1108595"/>
    <lineage>
        <taxon>Bacteria</taxon>
        <taxon>Pseudomonadati</taxon>
        <taxon>Pseudomonadota</taxon>
        <taxon>Betaproteobacteria</taxon>
        <taxon>Neisseriales</taxon>
        <taxon>Chromobacteriaceae</taxon>
        <taxon>Chromobacterium</taxon>
    </lineage>
</organism>
<dbReference type="SMART" id="SM00797">
    <property type="entry name" value="AHS2"/>
    <property type="match status" value="1"/>
</dbReference>
<sequence length="308" mass="33257">MLEVIKAGPQTTVQDLGRFGARHLGVCRAGAMDALALTVANRLVGNPAGAAALEITLPPAGFRLLRDGMLALAGADCRATLDGEPVWPGWRTAFRAGQSLRLEAPSSGMRAYLAIDGGVNVPLLMESASTDLMAGFGGLYGRALRDGDRLPLGRPQPPRGKLGVWLPRPGNRIRVCPGPEYALLPKPARQRLWSHPWQLTPRSNRMGYRLAGPALRLSEAVEMPSHGALPGLIQLPPDGQPIVLMADAQATGGYPRLGMVVAADLWQLGQARLGSQLHFIEAGRDDAEQADRELQRYLWRIERVCDEH</sequence>
<gene>
    <name evidence="5" type="ORF">BKX93_06610</name>
</gene>
<dbReference type="AlphaFoldDB" id="A0A1D9LEU5"/>
<keyword evidence="1" id="KW-0547">Nucleotide-binding</keyword>
<evidence type="ECO:0000313" key="6">
    <source>
        <dbReference type="Proteomes" id="UP000178776"/>
    </source>
</evidence>
<dbReference type="NCBIfam" id="TIGR00724">
    <property type="entry name" value="urea_amlyse_rel"/>
    <property type="match status" value="1"/>
</dbReference>
<keyword evidence="2 5" id="KW-0378">Hydrolase</keyword>
<dbReference type="Pfam" id="PF02626">
    <property type="entry name" value="CT_A_B"/>
    <property type="match status" value="1"/>
</dbReference>
<feature type="domain" description="Carboxyltransferase" evidence="4">
    <location>
        <begin position="23"/>
        <end position="297"/>
    </location>
</feature>
<dbReference type="InterPro" id="IPR052708">
    <property type="entry name" value="PxpC"/>
</dbReference>
<evidence type="ECO:0000259" key="4">
    <source>
        <dbReference type="SMART" id="SM00797"/>
    </source>
</evidence>
<dbReference type="STRING" id="1108595.BKX93_06610"/>
<dbReference type="InterPro" id="IPR003778">
    <property type="entry name" value="CT_A_B"/>
</dbReference>
<evidence type="ECO:0000256" key="3">
    <source>
        <dbReference type="ARBA" id="ARBA00022840"/>
    </source>
</evidence>
<name>A0A1D9LEU5_9NEIS</name>
<dbReference type="GO" id="GO:0016787">
    <property type="term" value="F:hydrolase activity"/>
    <property type="evidence" value="ECO:0007669"/>
    <property type="project" value="UniProtKB-KW"/>
</dbReference>
<dbReference type="Gene3D" id="2.40.100.10">
    <property type="entry name" value="Cyclophilin-like"/>
    <property type="match status" value="1"/>
</dbReference>
<evidence type="ECO:0000313" key="5">
    <source>
        <dbReference type="EMBL" id="AOZ49704.1"/>
    </source>
</evidence>
<dbReference type="SUPFAM" id="SSF50891">
    <property type="entry name" value="Cyclophilin-like"/>
    <property type="match status" value="1"/>
</dbReference>
<dbReference type="PANTHER" id="PTHR43309">
    <property type="entry name" value="5-OXOPROLINASE SUBUNIT C"/>
    <property type="match status" value="1"/>
</dbReference>
<dbReference type="RefSeq" id="WP_046167148.1">
    <property type="nucleotide sequence ID" value="NZ_CP017707.1"/>
</dbReference>
<dbReference type="Proteomes" id="UP000178776">
    <property type="component" value="Chromosome"/>
</dbReference>
<protein>
    <submittedName>
        <fullName evidence="5">Allophanate hydrolase</fullName>
    </submittedName>
</protein>
<dbReference type="GeneID" id="68840878"/>
<dbReference type="KEGG" id="cvc:BKX93_06610"/>
<dbReference type="EMBL" id="CP017707">
    <property type="protein sequence ID" value="AOZ49704.1"/>
    <property type="molecule type" value="Genomic_DNA"/>
</dbReference>
<evidence type="ECO:0000256" key="2">
    <source>
        <dbReference type="ARBA" id="ARBA00022801"/>
    </source>
</evidence>
<keyword evidence="3" id="KW-0067">ATP-binding</keyword>
<dbReference type="GO" id="GO:0005524">
    <property type="term" value="F:ATP binding"/>
    <property type="evidence" value="ECO:0007669"/>
    <property type="project" value="UniProtKB-KW"/>
</dbReference>
<evidence type="ECO:0000256" key="1">
    <source>
        <dbReference type="ARBA" id="ARBA00022741"/>
    </source>
</evidence>
<accession>A0A1D9LEU5</accession>
<proteinExistence type="predicted"/>
<dbReference type="InterPro" id="IPR029000">
    <property type="entry name" value="Cyclophilin-like_dom_sf"/>
</dbReference>
<dbReference type="PANTHER" id="PTHR43309:SF3">
    <property type="entry name" value="5-OXOPROLINASE SUBUNIT C"/>
    <property type="match status" value="1"/>
</dbReference>